<evidence type="ECO:0000313" key="3">
    <source>
        <dbReference type="EMBL" id="KAJ8469474.1"/>
    </source>
</evidence>
<reference evidence="3" key="1">
    <citation type="submission" date="2022-11" db="EMBL/GenBank/DDBJ databases">
        <title>Genome Sequence of Cubamyces cubensis.</title>
        <authorList>
            <person name="Buettner E."/>
        </authorList>
    </citation>
    <scope>NUCLEOTIDE SEQUENCE</scope>
    <source>
        <strain evidence="3">MPL-01</strain>
    </source>
</reference>
<organism evidence="3 4">
    <name type="scientific">Trametes cubensis</name>
    <dbReference type="NCBI Taxonomy" id="1111947"/>
    <lineage>
        <taxon>Eukaryota</taxon>
        <taxon>Fungi</taxon>
        <taxon>Dikarya</taxon>
        <taxon>Basidiomycota</taxon>
        <taxon>Agaricomycotina</taxon>
        <taxon>Agaricomycetes</taxon>
        <taxon>Polyporales</taxon>
        <taxon>Polyporaceae</taxon>
        <taxon>Trametes</taxon>
    </lineage>
</organism>
<feature type="domain" description="Ricin B lectin" evidence="1">
    <location>
        <begin position="73"/>
        <end position="162"/>
    </location>
</feature>
<dbReference type="SUPFAM" id="SSF54001">
    <property type="entry name" value="Cysteine proteinases"/>
    <property type="match status" value="1"/>
</dbReference>
<feature type="domain" description="Agglutinin C-terminal" evidence="2">
    <location>
        <begin position="215"/>
        <end position="266"/>
    </location>
</feature>
<dbReference type="InterPro" id="IPR000772">
    <property type="entry name" value="Ricin_B_lectin"/>
</dbReference>
<evidence type="ECO:0008006" key="5">
    <source>
        <dbReference type="Google" id="ProtNLM"/>
    </source>
</evidence>
<dbReference type="CDD" id="cd23416">
    <property type="entry name" value="beta-trefoil_Ricin_MOA-like"/>
    <property type="match status" value="1"/>
</dbReference>
<gene>
    <name evidence="3" type="ORF">ONZ51_g8969</name>
</gene>
<comment type="caution">
    <text evidence="3">The sequence shown here is derived from an EMBL/GenBank/DDBJ whole genome shotgun (WGS) entry which is preliminary data.</text>
</comment>
<dbReference type="SUPFAM" id="SSF50370">
    <property type="entry name" value="Ricin B-like lectins"/>
    <property type="match status" value="1"/>
</dbReference>
<dbReference type="InterPro" id="IPR035992">
    <property type="entry name" value="Ricin_B-like_lectins"/>
</dbReference>
<evidence type="ECO:0000313" key="4">
    <source>
        <dbReference type="Proteomes" id="UP001215151"/>
    </source>
</evidence>
<proteinExistence type="predicted"/>
<dbReference type="InterPro" id="IPR038765">
    <property type="entry name" value="Papain-like_cys_pep_sf"/>
</dbReference>
<dbReference type="Pfam" id="PF14200">
    <property type="entry name" value="RicinB_lectin_2"/>
    <property type="match status" value="1"/>
</dbReference>
<dbReference type="Proteomes" id="UP001215151">
    <property type="component" value="Unassembled WGS sequence"/>
</dbReference>
<name>A0AAD7TP55_9APHY</name>
<evidence type="ECO:0000259" key="1">
    <source>
        <dbReference type="Pfam" id="PF14200"/>
    </source>
</evidence>
<protein>
    <recommendedName>
        <fullName evidence="5">Ricin B lectin domain-containing protein</fullName>
    </recommendedName>
</protein>
<keyword evidence="4" id="KW-1185">Reference proteome</keyword>
<dbReference type="Gene3D" id="2.80.10.50">
    <property type="match status" value="1"/>
</dbReference>
<dbReference type="Pfam" id="PF18021">
    <property type="entry name" value="Agglutinin_C"/>
    <property type="match status" value="1"/>
</dbReference>
<dbReference type="AlphaFoldDB" id="A0AAD7TP55"/>
<dbReference type="EMBL" id="JAPEVG010000288">
    <property type="protein sequence ID" value="KAJ8469474.1"/>
    <property type="molecule type" value="Genomic_DNA"/>
</dbReference>
<dbReference type="Gene3D" id="3.30.460.70">
    <property type="match status" value="1"/>
</dbReference>
<sequence length="290" mass="33036">MRKDEPGAEPPPAALQSPLYIAALEYTMTFSGDGIYRIEHGRVPVRIALARHSSEDGAAIVVWNLKDEYLDHLWLIKSVPGQADTYTIRNTVGGTYMDLKKSSRDNGTPIIGWHWTGNDNQKWIIKKETSGTGCWKIQNKAAESFIDLYDGESADGSKIVGWQSSWNDGPPGKSLGHQLWTFSPQSLFGHEIHTILKTNPYLRQDFKSYISDGMYLILSRTQLQEIWSKMGLTSKDWRSEIFDCDDFAFTFKTEVAKWGKNEFNANARDSLRNPWIRDYNPGYNAYFGVF</sequence>
<evidence type="ECO:0000259" key="2">
    <source>
        <dbReference type="Pfam" id="PF18021"/>
    </source>
</evidence>
<accession>A0AAD7TP55</accession>
<dbReference type="InterPro" id="IPR040600">
    <property type="entry name" value="Agglutinin_C"/>
</dbReference>